<sequence>MPKDKRREKSKSTLSSMQAVTYSREFKMADRAGGYTTKK</sequence>
<dbReference type="AlphaFoldDB" id="A0A4S3PU08"/>
<evidence type="ECO:0000313" key="3">
    <source>
        <dbReference type="Proteomes" id="UP000306477"/>
    </source>
</evidence>
<dbReference type="Proteomes" id="UP000306477">
    <property type="component" value="Unassembled WGS sequence"/>
</dbReference>
<evidence type="ECO:0000313" key="2">
    <source>
        <dbReference type="EMBL" id="THE12846.1"/>
    </source>
</evidence>
<accession>A0A4S3PU08</accession>
<feature type="compositionally biased region" description="Polar residues" evidence="1">
    <location>
        <begin position="12"/>
        <end position="21"/>
    </location>
</feature>
<dbReference type="OrthoDB" id="2940720at2"/>
<keyword evidence="3" id="KW-1185">Reference proteome</keyword>
<dbReference type="STRING" id="1033734.GCA_000285535_02836"/>
<feature type="region of interest" description="Disordered" evidence="1">
    <location>
        <begin position="1"/>
        <end position="25"/>
    </location>
</feature>
<dbReference type="EMBL" id="SLUB01000013">
    <property type="protein sequence ID" value="THE12846.1"/>
    <property type="molecule type" value="Genomic_DNA"/>
</dbReference>
<name>A0A4S3PU08_9BACI</name>
<comment type="caution">
    <text evidence="2">The sequence shown here is derived from an EMBL/GenBank/DDBJ whole genome shotgun (WGS) entry which is preliminary data.</text>
</comment>
<evidence type="ECO:0000256" key="1">
    <source>
        <dbReference type="SAM" id="MobiDB-lite"/>
    </source>
</evidence>
<proteinExistence type="predicted"/>
<reference evidence="2 3" key="1">
    <citation type="journal article" date="2019" name="Indoor Air">
        <title>Impacts of indoor surface finishes on bacterial viability.</title>
        <authorList>
            <person name="Hu J."/>
            <person name="Maamar S.B."/>
            <person name="Glawe A.J."/>
            <person name="Gottel N."/>
            <person name="Gilbert J.A."/>
            <person name="Hartmann E.M."/>
        </authorList>
    </citation>
    <scope>NUCLEOTIDE SEQUENCE [LARGE SCALE GENOMIC DNA]</scope>
    <source>
        <strain evidence="2 3">AF060A6</strain>
    </source>
</reference>
<gene>
    <name evidence="2" type="ORF">E1I69_09710</name>
</gene>
<organism evidence="2 3">
    <name type="scientific">Bacillus timonensis</name>
    <dbReference type="NCBI Taxonomy" id="1033734"/>
    <lineage>
        <taxon>Bacteria</taxon>
        <taxon>Bacillati</taxon>
        <taxon>Bacillota</taxon>
        <taxon>Bacilli</taxon>
        <taxon>Bacillales</taxon>
        <taxon>Bacillaceae</taxon>
        <taxon>Bacillus</taxon>
    </lineage>
</organism>
<protein>
    <submittedName>
        <fullName evidence="2">YfhE family protein</fullName>
    </submittedName>
</protein>
<feature type="compositionally biased region" description="Basic and acidic residues" evidence="1">
    <location>
        <begin position="1"/>
        <end position="11"/>
    </location>
</feature>
<dbReference type="InterPro" id="IPR025437">
    <property type="entry name" value="YfhE-like"/>
</dbReference>
<dbReference type="Pfam" id="PF14152">
    <property type="entry name" value="YfhE"/>
    <property type="match status" value="1"/>
</dbReference>
<dbReference type="RefSeq" id="WP_116354095.1">
    <property type="nucleotide sequence ID" value="NZ_SLUB01000013.1"/>
</dbReference>